<evidence type="ECO:0000256" key="1">
    <source>
        <dbReference type="SAM" id="MobiDB-lite"/>
    </source>
</evidence>
<gene>
    <name evidence="3" type="ORF">AADG42_13430</name>
</gene>
<feature type="transmembrane region" description="Helical" evidence="2">
    <location>
        <begin position="21"/>
        <end position="38"/>
    </location>
</feature>
<keyword evidence="2" id="KW-0812">Transmembrane</keyword>
<evidence type="ECO:0000313" key="3">
    <source>
        <dbReference type="EMBL" id="XAN08259.1"/>
    </source>
</evidence>
<sequence length="422" mass="42723">MASFALVSTIMPRGAGDHPQTYRLALTIALTAALVAAIFGALPIAVLIAAFAVPIVYIVYMYDVNQWEDQPIPVTALAFVLTGVLAAGFLGLLKFFGWLAPPVPATDLNGITVGGPTLSGILIAALLVPIVGELIRQIGPVVLASRPAFDDLMDGLTFGIISGVAFSTADTLVRHWSTLTGGFVGANDPGAWASLIFLEGFVKPLVIGTASGIACAEFSGLGKGYDGFTGRYVRGLIEAIVANIAYAGGIYLLAQIGNPTLRIMLQLGWALLVLAVLIIRVRNVLHHGLMEAALEASAREGVGSEAGVGTGDGLEFCGTCEMPLLANSAFCTACGTAVRVRAKAGRPLVTAGTAGAGAAAAGAGAAGVAGAGAAGAADQGQGQPGTGEVAEAPPPTQTTDAGGPGDVEPDPRDVFFDEEEGR</sequence>
<dbReference type="Proteomes" id="UP001442841">
    <property type="component" value="Chromosome"/>
</dbReference>
<accession>A0ABZ3FT37</accession>
<keyword evidence="2" id="KW-0472">Membrane</keyword>
<reference evidence="3 4" key="1">
    <citation type="submission" date="2024-04" db="EMBL/GenBank/DDBJ databases">
        <title>Isolation of an actinomycete strain from pig manure.</title>
        <authorList>
            <person name="Gong T."/>
            <person name="Yu Z."/>
            <person name="An M."/>
            <person name="Wei C."/>
            <person name="Yang W."/>
            <person name="Liu L."/>
        </authorList>
    </citation>
    <scope>NUCLEOTIDE SEQUENCE [LARGE SCALE GENOMIC DNA]</scope>
    <source>
        <strain evidence="3 4">ZF39</strain>
    </source>
</reference>
<feature type="transmembrane region" description="Helical" evidence="2">
    <location>
        <begin position="152"/>
        <end position="172"/>
    </location>
</feature>
<keyword evidence="2" id="KW-1133">Transmembrane helix</keyword>
<feature type="transmembrane region" description="Helical" evidence="2">
    <location>
        <begin position="192"/>
        <end position="215"/>
    </location>
</feature>
<feature type="transmembrane region" description="Helical" evidence="2">
    <location>
        <begin position="111"/>
        <end position="131"/>
    </location>
</feature>
<proteinExistence type="predicted"/>
<feature type="region of interest" description="Disordered" evidence="1">
    <location>
        <begin position="371"/>
        <end position="422"/>
    </location>
</feature>
<evidence type="ECO:0000313" key="4">
    <source>
        <dbReference type="Proteomes" id="UP001442841"/>
    </source>
</evidence>
<evidence type="ECO:0000256" key="2">
    <source>
        <dbReference type="SAM" id="Phobius"/>
    </source>
</evidence>
<feature type="transmembrane region" description="Helical" evidence="2">
    <location>
        <begin position="236"/>
        <end position="257"/>
    </location>
</feature>
<feature type="transmembrane region" description="Helical" evidence="2">
    <location>
        <begin position="263"/>
        <end position="281"/>
    </location>
</feature>
<keyword evidence="3" id="KW-0645">Protease</keyword>
<keyword evidence="4" id="KW-1185">Reference proteome</keyword>
<protein>
    <submittedName>
        <fullName evidence="3">PrsW family intramembrane metalloprotease</fullName>
    </submittedName>
</protein>
<keyword evidence="3" id="KW-0378">Hydrolase</keyword>
<organism evidence="3 4">
    <name type="scientific">Ammonicoccus fulvus</name>
    <dbReference type="NCBI Taxonomy" id="3138240"/>
    <lineage>
        <taxon>Bacteria</taxon>
        <taxon>Bacillati</taxon>
        <taxon>Actinomycetota</taxon>
        <taxon>Actinomycetes</taxon>
        <taxon>Propionibacteriales</taxon>
        <taxon>Propionibacteriaceae</taxon>
        <taxon>Ammonicoccus</taxon>
    </lineage>
</organism>
<dbReference type="GO" id="GO:0008237">
    <property type="term" value="F:metallopeptidase activity"/>
    <property type="evidence" value="ECO:0007669"/>
    <property type="project" value="UniProtKB-KW"/>
</dbReference>
<name>A0ABZ3FT37_9ACTN</name>
<dbReference type="EMBL" id="CP154795">
    <property type="protein sequence ID" value="XAN08259.1"/>
    <property type="molecule type" value="Genomic_DNA"/>
</dbReference>
<feature type="transmembrane region" description="Helical" evidence="2">
    <location>
        <begin position="74"/>
        <end position="99"/>
    </location>
</feature>
<keyword evidence="3" id="KW-0482">Metalloprotease</keyword>